<evidence type="ECO:0000256" key="2">
    <source>
        <dbReference type="SAM" id="SignalP"/>
    </source>
</evidence>
<dbReference type="Pfam" id="PF07653">
    <property type="entry name" value="SH3_2"/>
    <property type="match status" value="1"/>
</dbReference>
<evidence type="ECO:0000259" key="3">
    <source>
        <dbReference type="Pfam" id="PF07653"/>
    </source>
</evidence>
<name>A0A8C4PAP6_DRONO</name>
<organism evidence="4 5">
    <name type="scientific">Dromaius novaehollandiae</name>
    <name type="common">Emu</name>
    <dbReference type="NCBI Taxonomy" id="8790"/>
    <lineage>
        <taxon>Eukaryota</taxon>
        <taxon>Metazoa</taxon>
        <taxon>Chordata</taxon>
        <taxon>Craniata</taxon>
        <taxon>Vertebrata</taxon>
        <taxon>Euteleostomi</taxon>
        <taxon>Archelosauria</taxon>
        <taxon>Archosauria</taxon>
        <taxon>Dinosauria</taxon>
        <taxon>Saurischia</taxon>
        <taxon>Theropoda</taxon>
        <taxon>Coelurosauria</taxon>
        <taxon>Aves</taxon>
        <taxon>Palaeognathae</taxon>
        <taxon>Casuariiformes</taxon>
        <taxon>Dromaiidae</taxon>
        <taxon>Dromaius</taxon>
    </lineage>
</organism>
<dbReference type="Proteomes" id="UP000694423">
    <property type="component" value="Unplaced"/>
</dbReference>
<dbReference type="SUPFAM" id="SSF50044">
    <property type="entry name" value="SH3-domain"/>
    <property type="match status" value="1"/>
</dbReference>
<reference evidence="4" key="2">
    <citation type="submission" date="2025-09" db="UniProtKB">
        <authorList>
            <consortium name="Ensembl"/>
        </authorList>
    </citation>
    <scope>IDENTIFICATION</scope>
</reference>
<dbReference type="Ensembl" id="ENSDNVT00000022527.1">
    <property type="protein sequence ID" value="ENSDNVP00000018701.1"/>
    <property type="gene ID" value="ENSDNVG00000013070.1"/>
</dbReference>
<evidence type="ECO:0000313" key="5">
    <source>
        <dbReference type="Proteomes" id="UP000694423"/>
    </source>
</evidence>
<dbReference type="InterPro" id="IPR036028">
    <property type="entry name" value="SH3-like_dom_sf"/>
</dbReference>
<evidence type="ECO:0000256" key="1">
    <source>
        <dbReference type="ARBA" id="ARBA00022443"/>
    </source>
</evidence>
<sequence>MCACVCVLLHACACVCVLLHACACVCTHTSPPCAQDSQYVVAVRNYSPEDRGQLSFHKGDIIHLQPLERPERDHYYGCVVRKKVMYLEELKTGTQDFGGWLCSTVPS</sequence>
<keyword evidence="2" id="KW-0732">Signal</keyword>
<protein>
    <recommendedName>
        <fullName evidence="3">SH3 domain-containing protein</fullName>
    </recommendedName>
</protein>
<dbReference type="PANTHER" id="PTHR22692">
    <property type="entry name" value="MYOSIN VII, XV"/>
    <property type="match status" value="1"/>
</dbReference>
<dbReference type="PANTHER" id="PTHR22692:SF21">
    <property type="entry name" value="MYOSIN XVA"/>
    <property type="match status" value="1"/>
</dbReference>
<keyword evidence="5" id="KW-1185">Reference proteome</keyword>
<proteinExistence type="predicted"/>
<accession>A0A8C4PAP6</accession>
<dbReference type="AlphaFoldDB" id="A0A8C4PAP6"/>
<keyword evidence="1" id="KW-0728">SH3 domain</keyword>
<feature type="chain" id="PRO_5034044025" description="SH3 domain-containing protein" evidence="2">
    <location>
        <begin position="25"/>
        <end position="107"/>
    </location>
</feature>
<dbReference type="InterPro" id="IPR001452">
    <property type="entry name" value="SH3_domain"/>
</dbReference>
<dbReference type="InterPro" id="IPR051567">
    <property type="entry name" value="Unconventional_Myosin_ATPase"/>
</dbReference>
<feature type="domain" description="SH3" evidence="3">
    <location>
        <begin position="39"/>
        <end position="83"/>
    </location>
</feature>
<dbReference type="Gene3D" id="2.30.30.40">
    <property type="entry name" value="SH3 Domains"/>
    <property type="match status" value="1"/>
</dbReference>
<reference evidence="4" key="1">
    <citation type="submission" date="2025-08" db="UniProtKB">
        <authorList>
            <consortium name="Ensembl"/>
        </authorList>
    </citation>
    <scope>IDENTIFICATION</scope>
</reference>
<evidence type="ECO:0000313" key="4">
    <source>
        <dbReference type="Ensembl" id="ENSDNVP00000018701.1"/>
    </source>
</evidence>
<feature type="signal peptide" evidence="2">
    <location>
        <begin position="1"/>
        <end position="24"/>
    </location>
</feature>